<keyword evidence="5" id="KW-1185">Reference proteome</keyword>
<feature type="domain" description="Sulfotransferase" evidence="3">
    <location>
        <begin position="86"/>
        <end position="135"/>
    </location>
</feature>
<feature type="compositionally biased region" description="Low complexity" evidence="2">
    <location>
        <begin position="30"/>
        <end position="41"/>
    </location>
</feature>
<evidence type="ECO:0000313" key="4">
    <source>
        <dbReference type="EMBL" id="TVU43309.1"/>
    </source>
</evidence>
<evidence type="ECO:0000259" key="3">
    <source>
        <dbReference type="Pfam" id="PF00685"/>
    </source>
</evidence>
<feature type="compositionally biased region" description="Low complexity" evidence="2">
    <location>
        <begin position="1"/>
        <end position="18"/>
    </location>
</feature>
<dbReference type="Pfam" id="PF00685">
    <property type="entry name" value="Sulfotransfer_1"/>
    <property type="match status" value="1"/>
</dbReference>
<evidence type="ECO:0000256" key="1">
    <source>
        <dbReference type="RuleBase" id="RU361155"/>
    </source>
</evidence>
<feature type="region of interest" description="Disordered" evidence="2">
    <location>
        <begin position="1"/>
        <end position="82"/>
    </location>
</feature>
<name>A0A5J9W4L8_9POAL</name>
<dbReference type="AlphaFoldDB" id="A0A5J9W4L8"/>
<protein>
    <recommendedName>
        <fullName evidence="1">Sulfotransferase</fullName>
        <ecNumber evidence="1">2.8.2.-</ecNumber>
    </recommendedName>
</protein>
<proteinExistence type="inferred from homology"/>
<evidence type="ECO:0000256" key="2">
    <source>
        <dbReference type="SAM" id="MobiDB-lite"/>
    </source>
</evidence>
<feature type="non-terminal residue" evidence="4">
    <location>
        <position position="1"/>
    </location>
</feature>
<reference evidence="4 5" key="1">
    <citation type="journal article" date="2019" name="Sci. Rep.">
        <title>A high-quality genome of Eragrostis curvula grass provides insights into Poaceae evolution and supports new strategies to enhance forage quality.</title>
        <authorList>
            <person name="Carballo J."/>
            <person name="Santos B.A.C.M."/>
            <person name="Zappacosta D."/>
            <person name="Garbus I."/>
            <person name="Selva J.P."/>
            <person name="Gallo C.A."/>
            <person name="Diaz A."/>
            <person name="Albertini E."/>
            <person name="Caccamo M."/>
            <person name="Echenique V."/>
        </authorList>
    </citation>
    <scope>NUCLEOTIDE SEQUENCE [LARGE SCALE GENOMIC DNA]</scope>
    <source>
        <strain evidence="5">cv. Victoria</strain>
        <tissue evidence="4">Leaf</tissue>
    </source>
</reference>
<dbReference type="Gramene" id="TVU43309">
    <property type="protein sequence ID" value="TVU43309"/>
    <property type="gene ID" value="EJB05_09767"/>
</dbReference>
<dbReference type="OrthoDB" id="205623at2759"/>
<accession>A0A5J9W4L8</accession>
<comment type="similarity">
    <text evidence="1">Belongs to the sulfotransferase 1 family.</text>
</comment>
<dbReference type="EMBL" id="RWGY01000005">
    <property type="protein sequence ID" value="TVU43309.1"/>
    <property type="molecule type" value="Genomic_DNA"/>
</dbReference>
<feature type="compositionally biased region" description="Basic and acidic residues" evidence="2">
    <location>
        <begin position="72"/>
        <end position="82"/>
    </location>
</feature>
<dbReference type="InterPro" id="IPR000863">
    <property type="entry name" value="Sulfotransferase_dom"/>
</dbReference>
<dbReference type="Gene3D" id="3.40.50.300">
    <property type="entry name" value="P-loop containing nucleotide triphosphate hydrolases"/>
    <property type="match status" value="1"/>
</dbReference>
<dbReference type="InterPro" id="IPR027417">
    <property type="entry name" value="P-loop_NTPase"/>
</dbReference>
<dbReference type="SUPFAM" id="SSF52540">
    <property type="entry name" value="P-loop containing nucleoside triphosphate hydrolases"/>
    <property type="match status" value="1"/>
</dbReference>
<evidence type="ECO:0000313" key="5">
    <source>
        <dbReference type="Proteomes" id="UP000324897"/>
    </source>
</evidence>
<dbReference type="EC" id="2.8.2.-" evidence="1"/>
<comment type="caution">
    <text evidence="4">The sequence shown here is derived from an EMBL/GenBank/DDBJ whole genome shotgun (WGS) entry which is preliminary data.</text>
</comment>
<gene>
    <name evidence="4" type="ORF">EJB05_09767</name>
</gene>
<sequence>MRLPSSSSAGGSSRATAALPPPPPGRRRLLLALPDGDAGLDFSARGDGGSAEQDGAREAAAAGPRRVRRTRAAAEGENERPLGPDVSFLDAFELACEGRTVSGPIWDHVLGYWNASKASPEKGLFLRYEELLRDPLRMSASWRGL</sequence>
<organism evidence="4 5">
    <name type="scientific">Eragrostis curvula</name>
    <name type="common">weeping love grass</name>
    <dbReference type="NCBI Taxonomy" id="38414"/>
    <lineage>
        <taxon>Eukaryota</taxon>
        <taxon>Viridiplantae</taxon>
        <taxon>Streptophyta</taxon>
        <taxon>Embryophyta</taxon>
        <taxon>Tracheophyta</taxon>
        <taxon>Spermatophyta</taxon>
        <taxon>Magnoliopsida</taxon>
        <taxon>Liliopsida</taxon>
        <taxon>Poales</taxon>
        <taxon>Poaceae</taxon>
        <taxon>PACMAD clade</taxon>
        <taxon>Chloridoideae</taxon>
        <taxon>Eragrostideae</taxon>
        <taxon>Eragrostidinae</taxon>
        <taxon>Eragrostis</taxon>
    </lineage>
</organism>
<dbReference type="Proteomes" id="UP000324897">
    <property type="component" value="Unassembled WGS sequence"/>
</dbReference>
<dbReference type="GO" id="GO:0008146">
    <property type="term" value="F:sulfotransferase activity"/>
    <property type="evidence" value="ECO:0007669"/>
    <property type="project" value="InterPro"/>
</dbReference>
<keyword evidence="1" id="KW-0808">Transferase</keyword>